<dbReference type="InterPro" id="IPR043130">
    <property type="entry name" value="CDP-OH_PTrfase_TM_dom"/>
</dbReference>
<organism evidence="11">
    <name type="scientific">marine sediment metagenome</name>
    <dbReference type="NCBI Taxonomy" id="412755"/>
    <lineage>
        <taxon>unclassified sequences</taxon>
        <taxon>metagenomes</taxon>
        <taxon>ecological metagenomes</taxon>
    </lineage>
</organism>
<dbReference type="Gene3D" id="1.20.120.1760">
    <property type="match status" value="1"/>
</dbReference>
<dbReference type="PIRSF" id="PIRSF000847">
    <property type="entry name" value="Phos_ph_gly_syn"/>
    <property type="match status" value="1"/>
</dbReference>
<sequence length="159" mass="17884">MGHFVAALVLFAVAGFSDALDGFLAKHYHWESRLGSILDPLADKLLLVVTFATLTWLDLLPHWLLWLVLGRDLLIVLGALAYHFIVGKFELLPLWSSKINTALQISLVLLVIFQQQGLFDAELAITMMIWLVVASTVTSGLEYLIIWGHRAWKTSKDQK</sequence>
<dbReference type="GO" id="GO:0032049">
    <property type="term" value="P:cardiolipin biosynthetic process"/>
    <property type="evidence" value="ECO:0007669"/>
    <property type="project" value="TreeGrafter"/>
</dbReference>
<reference evidence="11" key="1">
    <citation type="journal article" date="2015" name="Nature">
        <title>Complex archaea that bridge the gap between prokaryotes and eukaryotes.</title>
        <authorList>
            <person name="Spang A."/>
            <person name="Saw J.H."/>
            <person name="Jorgensen S.L."/>
            <person name="Zaremba-Niedzwiedzka K."/>
            <person name="Martijn J."/>
            <person name="Lind A.E."/>
            <person name="van Eijk R."/>
            <person name="Schleper C."/>
            <person name="Guy L."/>
            <person name="Ettema T.J."/>
        </authorList>
    </citation>
    <scope>NUCLEOTIDE SEQUENCE</scope>
</reference>
<comment type="subcellular location">
    <subcellularLocation>
        <location evidence="1">Membrane</location>
        <topology evidence="1">Multi-pass membrane protein</topology>
    </subcellularLocation>
</comment>
<dbReference type="EMBL" id="LAZR01005202">
    <property type="protein sequence ID" value="KKN01947.1"/>
    <property type="molecule type" value="Genomic_DNA"/>
</dbReference>
<keyword evidence="8" id="KW-0594">Phospholipid biosynthesis</keyword>
<evidence type="ECO:0000256" key="2">
    <source>
        <dbReference type="ARBA" id="ARBA00022516"/>
    </source>
</evidence>
<keyword evidence="5 10" id="KW-1133">Transmembrane helix</keyword>
<evidence type="ECO:0008006" key="12">
    <source>
        <dbReference type="Google" id="ProtNLM"/>
    </source>
</evidence>
<evidence type="ECO:0000256" key="3">
    <source>
        <dbReference type="ARBA" id="ARBA00022679"/>
    </source>
</evidence>
<dbReference type="GO" id="GO:0008444">
    <property type="term" value="F:CDP-diacylglycerol-glycerol-3-phosphate 3-phosphatidyltransferase activity"/>
    <property type="evidence" value="ECO:0007669"/>
    <property type="project" value="InterPro"/>
</dbReference>
<evidence type="ECO:0000256" key="4">
    <source>
        <dbReference type="ARBA" id="ARBA00022692"/>
    </source>
</evidence>
<dbReference type="PANTHER" id="PTHR14269">
    <property type="entry name" value="CDP-DIACYLGLYCEROL--GLYCEROL-3-PHOSPHATE 3-PHOSPHATIDYLTRANSFERASE-RELATED"/>
    <property type="match status" value="1"/>
</dbReference>
<keyword evidence="7 10" id="KW-0472">Membrane</keyword>
<comment type="caution">
    <text evidence="11">The sequence shown here is derived from an EMBL/GenBank/DDBJ whole genome shotgun (WGS) entry which is preliminary data.</text>
</comment>
<accession>A0A0F9MRC2</accession>
<dbReference type="GO" id="GO:0043337">
    <property type="term" value="F:cardiolipin synthase (CMP-forming)"/>
    <property type="evidence" value="ECO:0007669"/>
    <property type="project" value="TreeGrafter"/>
</dbReference>
<keyword evidence="4 10" id="KW-0812">Transmembrane</keyword>
<evidence type="ECO:0000256" key="8">
    <source>
        <dbReference type="ARBA" id="ARBA00023209"/>
    </source>
</evidence>
<evidence type="ECO:0000256" key="9">
    <source>
        <dbReference type="ARBA" id="ARBA00023264"/>
    </source>
</evidence>
<dbReference type="InterPro" id="IPR000462">
    <property type="entry name" value="CDP-OH_P_trans"/>
</dbReference>
<keyword evidence="9" id="KW-1208">Phospholipid metabolism</keyword>
<keyword evidence="3" id="KW-0808">Transferase</keyword>
<dbReference type="InterPro" id="IPR004570">
    <property type="entry name" value="Phosphatidylglycerol_P_synth"/>
</dbReference>
<protein>
    <recommendedName>
        <fullName evidence="12">CDP-alcohol phosphatidyltransferase</fullName>
    </recommendedName>
</protein>
<dbReference type="Pfam" id="PF01066">
    <property type="entry name" value="CDP-OH_P_transf"/>
    <property type="match status" value="1"/>
</dbReference>
<gene>
    <name evidence="11" type="ORF">LCGC14_1122680</name>
</gene>
<dbReference type="PANTHER" id="PTHR14269:SF60">
    <property type="entry name" value="CARDIOLIPIN SYNTHASE (CMP-FORMING)"/>
    <property type="match status" value="1"/>
</dbReference>
<dbReference type="InterPro" id="IPR050324">
    <property type="entry name" value="CDP-alcohol_PTase-I"/>
</dbReference>
<evidence type="ECO:0000256" key="10">
    <source>
        <dbReference type="SAM" id="Phobius"/>
    </source>
</evidence>
<evidence type="ECO:0000256" key="1">
    <source>
        <dbReference type="ARBA" id="ARBA00004141"/>
    </source>
</evidence>
<proteinExistence type="predicted"/>
<keyword evidence="6" id="KW-0443">Lipid metabolism</keyword>
<evidence type="ECO:0000256" key="6">
    <source>
        <dbReference type="ARBA" id="ARBA00023098"/>
    </source>
</evidence>
<feature type="transmembrane region" description="Helical" evidence="10">
    <location>
        <begin position="123"/>
        <end position="146"/>
    </location>
</feature>
<dbReference type="GO" id="GO:0005739">
    <property type="term" value="C:mitochondrion"/>
    <property type="evidence" value="ECO:0007669"/>
    <property type="project" value="TreeGrafter"/>
</dbReference>
<dbReference type="GO" id="GO:0016020">
    <property type="term" value="C:membrane"/>
    <property type="evidence" value="ECO:0007669"/>
    <property type="project" value="UniProtKB-SubCell"/>
</dbReference>
<name>A0A0F9MRC2_9ZZZZ</name>
<evidence type="ECO:0000256" key="5">
    <source>
        <dbReference type="ARBA" id="ARBA00022989"/>
    </source>
</evidence>
<evidence type="ECO:0000256" key="7">
    <source>
        <dbReference type="ARBA" id="ARBA00023136"/>
    </source>
</evidence>
<evidence type="ECO:0000313" key="11">
    <source>
        <dbReference type="EMBL" id="KKN01947.1"/>
    </source>
</evidence>
<keyword evidence="2" id="KW-0444">Lipid biosynthesis</keyword>
<dbReference type="AlphaFoldDB" id="A0A0F9MRC2"/>
<feature type="transmembrane region" description="Helical" evidence="10">
    <location>
        <begin position="63"/>
        <end position="87"/>
    </location>
</feature>